<dbReference type="InterPro" id="IPR012340">
    <property type="entry name" value="NA-bd_OB-fold"/>
</dbReference>
<dbReference type="GeneID" id="63777897"/>
<keyword evidence="8" id="KW-0539">Nucleus</keyword>
<dbReference type="STRING" id="1141098.A0A1Y2EJT1"/>
<dbReference type="RefSeq" id="XP_040721415.1">
    <property type="nucleotide sequence ID" value="XM_040861685.1"/>
</dbReference>
<keyword evidence="5" id="KW-0158">Chromosome</keyword>
<gene>
    <name evidence="11" type="ORF">BCR38DRAFT_454245</name>
</gene>
<dbReference type="PANTHER" id="PTHR14513">
    <property type="entry name" value="PROTECTION OF TELOMERES 1"/>
    <property type="match status" value="1"/>
</dbReference>
<evidence type="ECO:0000256" key="5">
    <source>
        <dbReference type="ARBA" id="ARBA00022454"/>
    </source>
</evidence>
<feature type="domain" description="Telomeric single stranded DNA binding POT1/Cdc13" evidence="10">
    <location>
        <begin position="23"/>
        <end position="170"/>
    </location>
</feature>
<dbReference type="EMBL" id="MCFJ01000001">
    <property type="protein sequence ID" value="ORY71823.1"/>
    <property type="molecule type" value="Genomic_DNA"/>
</dbReference>
<dbReference type="InterPro" id="IPR028389">
    <property type="entry name" value="POT1"/>
</dbReference>
<dbReference type="GO" id="GO:0032210">
    <property type="term" value="P:regulation of telomere maintenance via telomerase"/>
    <property type="evidence" value="ECO:0007669"/>
    <property type="project" value="TreeGrafter"/>
</dbReference>
<feature type="region of interest" description="Disordered" evidence="9">
    <location>
        <begin position="363"/>
        <end position="399"/>
    </location>
</feature>
<evidence type="ECO:0000256" key="1">
    <source>
        <dbReference type="ARBA" id="ARBA00004123"/>
    </source>
</evidence>
<comment type="subcellular location">
    <subcellularLocation>
        <location evidence="2">Chromosome</location>
        <location evidence="2">Telomere</location>
    </subcellularLocation>
    <subcellularLocation>
        <location evidence="1">Nucleus</location>
    </subcellularLocation>
</comment>
<evidence type="ECO:0000256" key="9">
    <source>
        <dbReference type="SAM" id="MobiDB-lite"/>
    </source>
</evidence>
<dbReference type="Gene3D" id="2.40.50.140">
    <property type="entry name" value="Nucleic acid-binding proteins"/>
    <property type="match status" value="2"/>
</dbReference>
<evidence type="ECO:0000256" key="7">
    <source>
        <dbReference type="ARBA" id="ARBA00023125"/>
    </source>
</evidence>
<evidence type="ECO:0000256" key="6">
    <source>
        <dbReference type="ARBA" id="ARBA00022895"/>
    </source>
</evidence>
<sequence length="682" mass="77220">MSWQSPNTAVRAQNERPQLPPGYVTVQDILAGRVGQNRMTNVAGLVKDFRAPFLTRKFSDWKCTLTIYDKSTEDDGSGLSVMIFKPNEEDMPQPSAGDVVLLNQIKVQGFRNELSLLTSFNSVIHVYTASKIPKPPRGAVVALQEPLRPPRRAPSDKEHEYVSHLYHSIDKGAIPEAEEFSRLTELSRNVKGKFSLLKDVHEDRFCDIIAQVVKDPFDLMDKTTLWVSDYTENSKFYKYSWDGSDMPAGREGDPYGYTTTKLSTSSSWSGPFGKRSMQITCFEPHSTYVQSDVKANHWVKIRNLQIKYGHNANNLEGFIREDRAAFSSASERRIDILDTTDAENIDDRLKDAIRRKRDYDKTVKEQKKKFAANEGGAAAGTKRKADQTAPGKKNRKQRRAEGLLAAQKKVEEHEIKQEENLGLNKLIKCESLDQPIFTLASILEPVPYTMTIDGKEIQTTLPFTNAKYRANVRVVDFRPRKLEDFAAWRKNNEYDILSDYSGGSDSDSDDDPGTLDRYTGDKIWEWRFSLQLEEAGKLAKGSKPERLWAVVNNIEGQQLLNLDANDLRANPTDLTSLRKTLFELWGNLEEVKAKEYGLELNSRRRLAGNLPPPDSSDDEDTRAGKDATLNPPVEKVSNNAFTCCLKQYGAKMKERNPKKMNAGEGYRWERTFGLFGTAIKLA</sequence>
<dbReference type="OrthoDB" id="2186770at2759"/>
<evidence type="ECO:0000313" key="11">
    <source>
        <dbReference type="EMBL" id="ORY71823.1"/>
    </source>
</evidence>
<proteinExistence type="inferred from homology"/>
<dbReference type="InterPro" id="IPR032042">
    <property type="entry name" value="POT1PC"/>
</dbReference>
<dbReference type="CDD" id="cd04497">
    <property type="entry name" value="hPOT1_OB1_like"/>
    <property type="match status" value="1"/>
</dbReference>
<feature type="region of interest" description="Disordered" evidence="9">
    <location>
        <begin position="604"/>
        <end position="632"/>
    </location>
</feature>
<dbReference type="GO" id="GO:0098505">
    <property type="term" value="F:G-rich strand telomeric DNA binding"/>
    <property type="evidence" value="ECO:0007669"/>
    <property type="project" value="TreeGrafter"/>
</dbReference>
<evidence type="ECO:0000256" key="3">
    <source>
        <dbReference type="ARBA" id="ARBA00008442"/>
    </source>
</evidence>
<evidence type="ECO:0000256" key="2">
    <source>
        <dbReference type="ARBA" id="ARBA00004574"/>
    </source>
</evidence>
<dbReference type="AlphaFoldDB" id="A0A1Y2EJT1"/>
<organism evidence="11 12">
    <name type="scientific">Pseudomassariella vexata</name>
    <dbReference type="NCBI Taxonomy" id="1141098"/>
    <lineage>
        <taxon>Eukaryota</taxon>
        <taxon>Fungi</taxon>
        <taxon>Dikarya</taxon>
        <taxon>Ascomycota</taxon>
        <taxon>Pezizomycotina</taxon>
        <taxon>Sordariomycetes</taxon>
        <taxon>Xylariomycetidae</taxon>
        <taxon>Amphisphaeriales</taxon>
        <taxon>Pseudomassariaceae</taxon>
        <taxon>Pseudomassariella</taxon>
    </lineage>
</organism>
<keyword evidence="6" id="KW-0779">Telomere</keyword>
<keyword evidence="12" id="KW-1185">Reference proteome</keyword>
<evidence type="ECO:0000313" key="12">
    <source>
        <dbReference type="Proteomes" id="UP000193689"/>
    </source>
</evidence>
<dbReference type="Proteomes" id="UP000193689">
    <property type="component" value="Unassembled WGS sequence"/>
</dbReference>
<protein>
    <recommendedName>
        <fullName evidence="4">Protection of telomeres protein 1</fullName>
    </recommendedName>
</protein>
<accession>A0A1Y2EJT1</accession>
<keyword evidence="7" id="KW-0238">DNA-binding</keyword>
<name>A0A1Y2EJT1_9PEZI</name>
<dbReference type="PANTHER" id="PTHR14513:SF0">
    <property type="entry name" value="PROTECTION OF TELOMERES PROTEIN 1"/>
    <property type="match status" value="1"/>
</dbReference>
<evidence type="ECO:0000256" key="8">
    <source>
        <dbReference type="ARBA" id="ARBA00023242"/>
    </source>
</evidence>
<dbReference type="InParanoid" id="A0A1Y2EJT1"/>
<dbReference type="GO" id="GO:0000783">
    <property type="term" value="C:nuclear telomere cap complex"/>
    <property type="evidence" value="ECO:0007669"/>
    <property type="project" value="TreeGrafter"/>
</dbReference>
<dbReference type="Pfam" id="PF02765">
    <property type="entry name" value="POT1"/>
    <property type="match status" value="1"/>
</dbReference>
<evidence type="ECO:0000259" key="10">
    <source>
        <dbReference type="SMART" id="SM00976"/>
    </source>
</evidence>
<reference evidence="11 12" key="1">
    <citation type="submission" date="2016-07" db="EMBL/GenBank/DDBJ databases">
        <title>Pervasive Adenine N6-methylation of Active Genes in Fungi.</title>
        <authorList>
            <consortium name="DOE Joint Genome Institute"/>
            <person name="Mondo S.J."/>
            <person name="Dannebaum R.O."/>
            <person name="Kuo R.C."/>
            <person name="Labutti K."/>
            <person name="Haridas S."/>
            <person name="Kuo A."/>
            <person name="Salamov A."/>
            <person name="Ahrendt S.R."/>
            <person name="Lipzen A."/>
            <person name="Sullivan W."/>
            <person name="Andreopoulos W.B."/>
            <person name="Clum A."/>
            <person name="Lindquist E."/>
            <person name="Daum C."/>
            <person name="Ramamoorthy G.K."/>
            <person name="Gryganskyi A."/>
            <person name="Culley D."/>
            <person name="Magnuson J.K."/>
            <person name="James T.Y."/>
            <person name="O'Malley M.A."/>
            <person name="Stajich J.E."/>
            <person name="Spatafora J.W."/>
            <person name="Visel A."/>
            <person name="Grigoriev I.V."/>
        </authorList>
    </citation>
    <scope>NUCLEOTIDE SEQUENCE [LARGE SCALE GENOMIC DNA]</scope>
    <source>
        <strain evidence="11 12">CBS 129021</strain>
    </source>
</reference>
<dbReference type="GO" id="GO:0016233">
    <property type="term" value="P:telomere capping"/>
    <property type="evidence" value="ECO:0007669"/>
    <property type="project" value="TreeGrafter"/>
</dbReference>
<comment type="caution">
    <text evidence="11">The sequence shown here is derived from an EMBL/GenBank/DDBJ whole genome shotgun (WGS) entry which is preliminary data.</text>
</comment>
<dbReference type="FunFam" id="2.40.50.140:FF:000303">
    <property type="entry name" value="Protection of telomeres protein 1"/>
    <property type="match status" value="1"/>
</dbReference>
<comment type="similarity">
    <text evidence="3">Belongs to the telombin family.</text>
</comment>
<evidence type="ECO:0000256" key="4">
    <source>
        <dbReference type="ARBA" id="ARBA00015253"/>
    </source>
</evidence>
<dbReference type="GO" id="GO:0010521">
    <property type="term" value="F:telomerase inhibitor activity"/>
    <property type="evidence" value="ECO:0007669"/>
    <property type="project" value="TreeGrafter"/>
</dbReference>
<dbReference type="SMART" id="SM00976">
    <property type="entry name" value="Telo_bind"/>
    <property type="match status" value="1"/>
</dbReference>
<dbReference type="SUPFAM" id="SSF50249">
    <property type="entry name" value="Nucleic acid-binding proteins"/>
    <property type="match status" value="2"/>
</dbReference>
<dbReference type="InterPro" id="IPR011564">
    <property type="entry name" value="Telomer_end-bd_POT1/Cdc13"/>
</dbReference>
<dbReference type="Pfam" id="PF16686">
    <property type="entry name" value="POT1PC"/>
    <property type="match status" value="1"/>
</dbReference>